<dbReference type="AlphaFoldDB" id="A0A1S6J8X2"/>
<evidence type="ECO:0000313" key="1">
    <source>
        <dbReference type="EMBL" id="AQS68204.1"/>
    </source>
</evidence>
<sequence>MIRMSDLTVDFDLLKTSAKQLNAIRTEFKDLGEWKDDITSVVGASELRSAMTDFIDNWDDNRKRLVESLEEVGKMVEGTRDAFKSLDDELAKTGKKNK</sequence>
<protein>
    <recommendedName>
        <fullName evidence="3">WXG100 family type VII secretion target</fullName>
    </recommendedName>
</protein>
<dbReference type="Proteomes" id="UP000189443">
    <property type="component" value="Chromosome"/>
</dbReference>
<gene>
    <name evidence="1" type="ORF">B1H29_15805</name>
</gene>
<organism evidence="1 2">
    <name type="scientific">Streptomyces pactum</name>
    <dbReference type="NCBI Taxonomy" id="68249"/>
    <lineage>
        <taxon>Bacteria</taxon>
        <taxon>Bacillati</taxon>
        <taxon>Actinomycetota</taxon>
        <taxon>Actinomycetes</taxon>
        <taxon>Kitasatosporales</taxon>
        <taxon>Streptomycetaceae</taxon>
        <taxon>Streptomyces</taxon>
    </lineage>
</organism>
<accession>A0A1S6J8X2</accession>
<proteinExistence type="predicted"/>
<dbReference type="KEGG" id="spac:B1H29_15805"/>
<name>A0A1S6J8X2_9ACTN</name>
<dbReference type="EMBL" id="CP019724">
    <property type="protein sequence ID" value="AQS68204.1"/>
    <property type="molecule type" value="Genomic_DNA"/>
</dbReference>
<evidence type="ECO:0000313" key="2">
    <source>
        <dbReference type="Proteomes" id="UP000189443"/>
    </source>
</evidence>
<keyword evidence="2" id="KW-1185">Reference proteome</keyword>
<reference evidence="1 2" key="1">
    <citation type="submission" date="2017-02" db="EMBL/GenBank/DDBJ databases">
        <title>Streptomyces pactum ACT12 Genome sequencing and assembly.</title>
        <authorList>
            <person name="Xue Q."/>
            <person name="Yan X."/>
            <person name="Jia L."/>
            <person name="Yan H."/>
        </authorList>
    </citation>
    <scope>NUCLEOTIDE SEQUENCE [LARGE SCALE GENOMIC DNA]</scope>
    <source>
        <strain evidence="1 2">ACT12</strain>
    </source>
</reference>
<evidence type="ECO:0008006" key="3">
    <source>
        <dbReference type="Google" id="ProtNLM"/>
    </source>
</evidence>